<feature type="region of interest" description="Disordered" evidence="2">
    <location>
        <begin position="292"/>
        <end position="311"/>
    </location>
</feature>
<dbReference type="InterPro" id="IPR050300">
    <property type="entry name" value="GDXG_lipolytic_enzyme"/>
</dbReference>
<dbReference type="InterPro" id="IPR029058">
    <property type="entry name" value="AB_hydrolase_fold"/>
</dbReference>
<dbReference type="Pfam" id="PF07859">
    <property type="entry name" value="Abhydrolase_3"/>
    <property type="match status" value="1"/>
</dbReference>
<gene>
    <name evidence="4" type="ORF">NE863_35095</name>
</gene>
<name>A0A9Q9DEA7_ENSAD</name>
<evidence type="ECO:0000256" key="1">
    <source>
        <dbReference type="ARBA" id="ARBA00022801"/>
    </source>
</evidence>
<organism evidence="4 5">
    <name type="scientific">Ensifer adhaerens</name>
    <name type="common">Sinorhizobium morelense</name>
    <dbReference type="NCBI Taxonomy" id="106592"/>
    <lineage>
        <taxon>Bacteria</taxon>
        <taxon>Pseudomonadati</taxon>
        <taxon>Pseudomonadota</taxon>
        <taxon>Alphaproteobacteria</taxon>
        <taxon>Hyphomicrobiales</taxon>
        <taxon>Rhizobiaceae</taxon>
        <taxon>Sinorhizobium/Ensifer group</taxon>
        <taxon>Ensifer</taxon>
    </lineage>
</organism>
<feature type="domain" description="Alpha/beta hydrolase fold-3" evidence="3">
    <location>
        <begin position="74"/>
        <end position="201"/>
    </location>
</feature>
<keyword evidence="4" id="KW-0614">Plasmid</keyword>
<evidence type="ECO:0000256" key="2">
    <source>
        <dbReference type="SAM" id="MobiDB-lite"/>
    </source>
</evidence>
<accession>A0A9Q9DEA7</accession>
<evidence type="ECO:0000259" key="3">
    <source>
        <dbReference type="Pfam" id="PF07859"/>
    </source>
</evidence>
<protein>
    <submittedName>
        <fullName evidence="4">Alpha/beta hydrolase</fullName>
    </submittedName>
</protein>
<dbReference type="GO" id="GO:0016787">
    <property type="term" value="F:hydrolase activity"/>
    <property type="evidence" value="ECO:0007669"/>
    <property type="project" value="UniProtKB-KW"/>
</dbReference>
<dbReference type="RefSeq" id="WP_252161562.1">
    <property type="nucleotide sequence ID" value="NZ_CP098810.1"/>
</dbReference>
<dbReference type="PANTHER" id="PTHR48081:SF33">
    <property type="entry name" value="KYNURENINE FORMAMIDASE"/>
    <property type="match status" value="1"/>
</dbReference>
<dbReference type="Gene3D" id="3.40.50.1820">
    <property type="entry name" value="alpha/beta hydrolase"/>
    <property type="match status" value="1"/>
</dbReference>
<feature type="compositionally biased region" description="Basic residues" evidence="2">
    <location>
        <begin position="292"/>
        <end position="304"/>
    </location>
</feature>
<geneLocation type="plasmid" evidence="4 5">
    <name>pC</name>
</geneLocation>
<keyword evidence="1 4" id="KW-0378">Hydrolase</keyword>
<proteinExistence type="predicted"/>
<dbReference type="AlphaFoldDB" id="A0A9Q9DEA7"/>
<evidence type="ECO:0000313" key="5">
    <source>
        <dbReference type="Proteomes" id="UP001055460"/>
    </source>
</evidence>
<reference evidence="4" key="1">
    <citation type="submission" date="2022-06" db="EMBL/GenBank/DDBJ databases">
        <title>Physiological and biochemical characterization and genomic elucidation of a strain of the genus Ensifer adhaerens M8 that combines arsenic oxidation and chromium reduction.</title>
        <authorList>
            <person name="Li X."/>
            <person name="Yu c."/>
        </authorList>
    </citation>
    <scope>NUCLEOTIDE SEQUENCE</scope>
    <source>
        <strain evidence="4">M8</strain>
        <plasmid evidence="4">pC</plasmid>
    </source>
</reference>
<dbReference type="EMBL" id="CP098810">
    <property type="protein sequence ID" value="USJ28494.1"/>
    <property type="molecule type" value="Genomic_DNA"/>
</dbReference>
<dbReference type="InterPro" id="IPR013094">
    <property type="entry name" value="AB_hydrolase_3"/>
</dbReference>
<evidence type="ECO:0000313" key="4">
    <source>
        <dbReference type="EMBL" id="USJ28494.1"/>
    </source>
</evidence>
<sequence length="311" mass="34791">MTSIYRDFKTQVELDAAYDVEASVPDFMVYARQYLESSAQARQDLDCDLGVRFGPSVEEYVDIFPASRPNAPVLIFIHGGYWRILSAGDFSFVARGPAQADVTVVVANYALCPKVSISEITRQMRAMVAWVHRRISSFNGDPENIFVAGHSAGGHLATMCALTDWRRDYDLPSNTVRGIIPISGVFDLEPIRKTFMQQDLAISDRDIREVSPQRVVGRCDVPMLISYGGDELPEFIRQSEDFLQAWKKAGNKATFFPQLGRNHFNAISDLADAESSLCKAIFSFMGHLPRDRRRTSGLKPHRPSSLRAGGY</sequence>
<dbReference type="SUPFAM" id="SSF53474">
    <property type="entry name" value="alpha/beta-Hydrolases"/>
    <property type="match status" value="1"/>
</dbReference>
<dbReference type="Proteomes" id="UP001055460">
    <property type="component" value="Plasmid pC"/>
</dbReference>
<dbReference type="PANTHER" id="PTHR48081">
    <property type="entry name" value="AB HYDROLASE SUPERFAMILY PROTEIN C4A8.06C"/>
    <property type="match status" value="1"/>
</dbReference>